<accession>A0A9D7XMK0</accession>
<reference evidence="1 2" key="1">
    <citation type="submission" date="2020-10" db="EMBL/GenBank/DDBJ databases">
        <title>Connecting structure to function with the recovery of over 1000 high-quality activated sludge metagenome-assembled genomes encoding full-length rRNA genes using long-read sequencing.</title>
        <authorList>
            <person name="Singleton C.M."/>
            <person name="Petriglieri F."/>
            <person name="Kristensen J.M."/>
            <person name="Kirkegaard R.H."/>
            <person name="Michaelsen T.Y."/>
            <person name="Andersen M.H."/>
            <person name="Karst S.M."/>
            <person name="Dueholm M.S."/>
            <person name="Nielsen P.H."/>
            <person name="Albertsen M."/>
        </authorList>
    </citation>
    <scope>NUCLEOTIDE SEQUENCE [LARGE SCALE GENOMIC DNA]</scope>
    <source>
        <strain evidence="1">Ribe_18-Q3-R11-54_MAXAC.273</strain>
    </source>
</reference>
<dbReference type="EMBL" id="JADKGY010000001">
    <property type="protein sequence ID" value="MBK9981280.1"/>
    <property type="molecule type" value="Genomic_DNA"/>
</dbReference>
<gene>
    <name evidence="1" type="ORF">IPP15_02450</name>
</gene>
<dbReference type="Gene3D" id="3.40.30.10">
    <property type="entry name" value="Glutaredoxin"/>
    <property type="match status" value="1"/>
</dbReference>
<name>A0A9D7XMK0_9BACT</name>
<dbReference type="InterPro" id="IPR036249">
    <property type="entry name" value="Thioredoxin-like_sf"/>
</dbReference>
<protein>
    <submittedName>
        <fullName evidence="1">Redoxin domain-containing protein</fullName>
    </submittedName>
</protein>
<comment type="caution">
    <text evidence="1">The sequence shown here is derived from an EMBL/GenBank/DDBJ whole genome shotgun (WGS) entry which is preliminary data.</text>
</comment>
<dbReference type="SUPFAM" id="SSF52833">
    <property type="entry name" value="Thioredoxin-like"/>
    <property type="match status" value="1"/>
</dbReference>
<organism evidence="1 2">
    <name type="scientific">Candidatus Opimibacter skivensis</name>
    <dbReference type="NCBI Taxonomy" id="2982028"/>
    <lineage>
        <taxon>Bacteria</taxon>
        <taxon>Pseudomonadati</taxon>
        <taxon>Bacteroidota</taxon>
        <taxon>Saprospiria</taxon>
        <taxon>Saprospirales</taxon>
        <taxon>Saprospiraceae</taxon>
        <taxon>Candidatus Opimibacter</taxon>
    </lineage>
</organism>
<sequence length="104" mass="12015">MFDQLNRVVKKFKDMDVNFLAINLQDSKAEIIKFLNTSPFYFDQIADGGIIIHNSFFYNGSYPATFVIDQNLRIIKAFNGWSPDESIKNNIDKILIPLIKRALL</sequence>
<dbReference type="Proteomes" id="UP000808337">
    <property type="component" value="Unassembled WGS sequence"/>
</dbReference>
<evidence type="ECO:0000313" key="1">
    <source>
        <dbReference type="EMBL" id="MBK9981280.1"/>
    </source>
</evidence>
<evidence type="ECO:0000313" key="2">
    <source>
        <dbReference type="Proteomes" id="UP000808337"/>
    </source>
</evidence>
<dbReference type="AlphaFoldDB" id="A0A9D7XMK0"/>
<proteinExistence type="predicted"/>